<protein>
    <submittedName>
        <fullName evidence="1">Uncharacterized protein</fullName>
    </submittedName>
</protein>
<gene>
    <name evidence="1" type="ORF">SAMN05660923_02920</name>
</gene>
<dbReference type="Proteomes" id="UP000198828">
    <property type="component" value="Unassembled WGS sequence"/>
</dbReference>
<dbReference type="EMBL" id="FNNG01000020">
    <property type="protein sequence ID" value="SDX78280.1"/>
    <property type="molecule type" value="Genomic_DNA"/>
</dbReference>
<dbReference type="AlphaFoldDB" id="A0A1H3EI37"/>
<reference evidence="1 2" key="1">
    <citation type="submission" date="2016-10" db="EMBL/GenBank/DDBJ databases">
        <authorList>
            <person name="de Groot N.N."/>
        </authorList>
    </citation>
    <scope>NUCLEOTIDE SEQUENCE [LARGE SCALE GENOMIC DNA]</scope>
    <source>
        <strain evidence="1 2">DSM 23310</strain>
    </source>
</reference>
<accession>A0A1H3EI37</accession>
<evidence type="ECO:0000313" key="2">
    <source>
        <dbReference type="Proteomes" id="UP000198828"/>
    </source>
</evidence>
<keyword evidence="2" id="KW-1185">Reference proteome</keyword>
<organism evidence="1 2">
    <name type="scientific">Tepidimicrobium xylanilyticum</name>
    <dbReference type="NCBI Taxonomy" id="1123352"/>
    <lineage>
        <taxon>Bacteria</taxon>
        <taxon>Bacillati</taxon>
        <taxon>Bacillota</taxon>
        <taxon>Tissierellia</taxon>
        <taxon>Tissierellales</taxon>
        <taxon>Tepidimicrobiaceae</taxon>
        <taxon>Tepidimicrobium</taxon>
    </lineage>
</organism>
<proteinExistence type="predicted"/>
<dbReference type="RefSeq" id="WP_093754926.1">
    <property type="nucleotide sequence ID" value="NZ_BSYN01000002.1"/>
</dbReference>
<evidence type="ECO:0000313" key="1">
    <source>
        <dbReference type="EMBL" id="SDX78280.1"/>
    </source>
</evidence>
<sequence>MSKTIIDDIHELIDLSKDELDETFGILVLPYLDGGRFDYRDIVEVSFFIIVDESIEKNKKS</sequence>
<name>A0A1H3EI37_9FIRM</name>